<dbReference type="EMBL" id="BGZK01001583">
    <property type="protein sequence ID" value="GBP82738.1"/>
    <property type="molecule type" value="Genomic_DNA"/>
</dbReference>
<reference evidence="2 3" key="1">
    <citation type="journal article" date="2019" name="Commun. Biol.">
        <title>The bagworm genome reveals a unique fibroin gene that provides high tensile strength.</title>
        <authorList>
            <person name="Kono N."/>
            <person name="Nakamura H."/>
            <person name="Ohtoshi R."/>
            <person name="Tomita M."/>
            <person name="Numata K."/>
            <person name="Arakawa K."/>
        </authorList>
    </citation>
    <scope>NUCLEOTIDE SEQUENCE [LARGE SCALE GENOMIC DNA]</scope>
</reference>
<dbReference type="Proteomes" id="UP000299102">
    <property type="component" value="Unassembled WGS sequence"/>
</dbReference>
<organism evidence="2 3">
    <name type="scientific">Eumeta variegata</name>
    <name type="common">Bagworm moth</name>
    <name type="synonym">Eumeta japonica</name>
    <dbReference type="NCBI Taxonomy" id="151549"/>
    <lineage>
        <taxon>Eukaryota</taxon>
        <taxon>Metazoa</taxon>
        <taxon>Ecdysozoa</taxon>
        <taxon>Arthropoda</taxon>
        <taxon>Hexapoda</taxon>
        <taxon>Insecta</taxon>
        <taxon>Pterygota</taxon>
        <taxon>Neoptera</taxon>
        <taxon>Endopterygota</taxon>
        <taxon>Lepidoptera</taxon>
        <taxon>Glossata</taxon>
        <taxon>Ditrysia</taxon>
        <taxon>Tineoidea</taxon>
        <taxon>Psychidae</taxon>
        <taxon>Oiketicinae</taxon>
        <taxon>Eumeta</taxon>
    </lineage>
</organism>
<feature type="compositionally biased region" description="Basic and acidic residues" evidence="1">
    <location>
        <begin position="72"/>
        <end position="83"/>
    </location>
</feature>
<feature type="region of interest" description="Disordered" evidence="1">
    <location>
        <begin position="1"/>
        <end position="46"/>
    </location>
</feature>
<gene>
    <name evidence="2" type="ORF">EVAR_89164_1</name>
</gene>
<name>A0A4C1Z365_EUMVA</name>
<accession>A0A4C1Z365</accession>
<sequence length="114" mass="12677">MWRSVTSVDRRPEQSQLNPIHECPVSRPVRPLRKPAVTQPRPGLANRDLQLPFQFPRAVGAQLTHARVIESADGRARVSEPRPHTAPPAVRGSRPTIVTVQERVDLTLSSLHSS</sequence>
<protein>
    <submittedName>
        <fullName evidence="2">Uncharacterized protein</fullName>
    </submittedName>
</protein>
<feature type="region of interest" description="Disordered" evidence="1">
    <location>
        <begin position="72"/>
        <end position="98"/>
    </location>
</feature>
<proteinExistence type="predicted"/>
<keyword evidence="3" id="KW-1185">Reference proteome</keyword>
<evidence type="ECO:0000313" key="2">
    <source>
        <dbReference type="EMBL" id="GBP82738.1"/>
    </source>
</evidence>
<comment type="caution">
    <text evidence="2">The sequence shown here is derived from an EMBL/GenBank/DDBJ whole genome shotgun (WGS) entry which is preliminary data.</text>
</comment>
<evidence type="ECO:0000313" key="3">
    <source>
        <dbReference type="Proteomes" id="UP000299102"/>
    </source>
</evidence>
<evidence type="ECO:0000256" key="1">
    <source>
        <dbReference type="SAM" id="MobiDB-lite"/>
    </source>
</evidence>
<dbReference type="AlphaFoldDB" id="A0A4C1Z365"/>